<dbReference type="Pfam" id="PF14905">
    <property type="entry name" value="OMP_b-brl_3"/>
    <property type="match status" value="1"/>
</dbReference>
<evidence type="ECO:0000259" key="2">
    <source>
        <dbReference type="Pfam" id="PF14905"/>
    </source>
</evidence>
<dbReference type="eggNOG" id="COG4206">
    <property type="taxonomic scope" value="Bacteria"/>
</dbReference>
<reference evidence="3 4" key="1">
    <citation type="submission" date="2012-06" db="EMBL/GenBank/DDBJ databases">
        <title>The complete genome of Aequorivita sublithincola DSM 14238.</title>
        <authorList>
            <consortium name="US DOE Joint Genome Institute (JGI-PGF)"/>
            <person name="Lucas S."/>
            <person name="Copeland A."/>
            <person name="Lapidus A."/>
            <person name="Goodwin L."/>
            <person name="Pitluck S."/>
            <person name="Peters L."/>
            <person name="Munk A.C.C."/>
            <person name="Kyrpides N."/>
            <person name="Mavromatis K."/>
            <person name="Pagani I."/>
            <person name="Ivanova N."/>
            <person name="Ovchinnikova G."/>
            <person name="Zeytun A."/>
            <person name="Detter J.C."/>
            <person name="Han C."/>
            <person name="Land M."/>
            <person name="Hauser L."/>
            <person name="Markowitz V."/>
            <person name="Cheng J.-F."/>
            <person name="Hugenholtz P."/>
            <person name="Woyke T."/>
            <person name="Wu D."/>
            <person name="Tindall B."/>
            <person name="Faehnrich R."/>
            <person name="Brambilla E."/>
            <person name="Klenk H.-P."/>
            <person name="Eisen J.A."/>
        </authorList>
    </citation>
    <scope>NUCLEOTIDE SEQUENCE [LARGE SCALE GENOMIC DNA]</scope>
    <source>
        <strain evidence="4">DSM 14238 / LMG 21431 / ACAM 643 / 9-3</strain>
    </source>
</reference>
<accession>I3YWC2</accession>
<dbReference type="SUPFAM" id="SSF49464">
    <property type="entry name" value="Carboxypeptidase regulatory domain-like"/>
    <property type="match status" value="1"/>
</dbReference>
<dbReference type="AlphaFoldDB" id="I3YWC2"/>
<protein>
    <recommendedName>
        <fullName evidence="2">Outer membrane protein beta-barrel domain-containing protein</fullName>
    </recommendedName>
</protein>
<dbReference type="Pfam" id="PF13715">
    <property type="entry name" value="CarbopepD_reg_2"/>
    <property type="match status" value="1"/>
</dbReference>
<name>I3YWC2_AEQSU</name>
<feature type="signal peptide" evidence="1">
    <location>
        <begin position="1"/>
        <end position="19"/>
    </location>
</feature>
<organism evidence="3 4">
    <name type="scientific">Aequorivita sublithincola (strain DSM 14238 / LMG 21431 / ACAM 643 / 9-3)</name>
    <dbReference type="NCBI Taxonomy" id="746697"/>
    <lineage>
        <taxon>Bacteria</taxon>
        <taxon>Pseudomonadati</taxon>
        <taxon>Bacteroidota</taxon>
        <taxon>Flavobacteriia</taxon>
        <taxon>Flavobacteriales</taxon>
        <taxon>Flavobacteriaceae</taxon>
        <taxon>Aequorivita</taxon>
    </lineage>
</organism>
<feature type="domain" description="Outer membrane protein beta-barrel" evidence="2">
    <location>
        <begin position="450"/>
        <end position="781"/>
    </location>
</feature>
<dbReference type="Proteomes" id="UP000006049">
    <property type="component" value="Chromosome"/>
</dbReference>
<keyword evidence="1" id="KW-0732">Signal</keyword>
<sequence>MKQILSCFLILFISTLSFSQNFKISGELIDEATQTPLESATVFAEKPADSSLITYTITGKKGNFELVGKTANKEINLNISYNGYTPYRKKIALNGEPINLGTIKIAILAEDLDGVTVTANRAPITIKKDTLEFNAASFSTNKNATVEDLLKELPGVEVDAQGNIKVNGKSVNKILVNGKSFFGDDPTIATRNLTKDIVDKIQVTDTKTDSEAFTGEKGDDQNKTINITIDEEKNKGYFGRVAAGAGTDKRFEYAGLINYFDNDLRISALAGGNNINSPGFSFGEIEKMFGSARNRSFSSDGSFNVDGKSFGGGKGITSSRTTGANYANNFAKGTEISTDYFYSAANTFNEDISNRENILPENRYFSTSNSRSESDNDTHSANIRFKTQIDSTFMIEVIPQFTFNKNSEDFTKNETSLNLSNELINQSTIDNKNNREGINFKNRLVATKKYGTKGGFMKISTNSETNAIKNEDFTNSRTEIFGNEPQSIIRNQLSDGEKTTTDINITPSLRFPIIADTLFFNASYTFGHINNKDRRNVFDFNEQMQQFSDINNLQSTDFSNTNNVSKAEGGLSYKSEKIYARFNIGYLFRTLKSEDALRQIEFENNYGALQLNAGFSYKFDKTLSLYGGYYLFNDAPNISQLSPYVDISDPLNITQGNPNLKPSNEHSIYIGLNNYDYKSQSGFYSYLNADISSARVVPKTVIDENFVRNTTYTNVDGNYNLSASIGYNKNVKLDSIRTIKYGANFYVVSDKSVNFNNNIEYSNRSVRYFPSVEVTFTWKDYFEINPGYSINFNNNSFDIDAFEDRSYTRHEFSFKTKTFFPKFLEWNNDFEYVYNADVANGFEKSFAFWNSSLVYSFLKDNGSATLKVYDLLNQNNNVRRVSNQDYIQDIQSTVLKQYFMLTLSYKFNTLGKKGEIDDNPWD</sequence>
<dbReference type="EMBL" id="CP003280">
    <property type="protein sequence ID" value="AFL81290.1"/>
    <property type="molecule type" value="Genomic_DNA"/>
</dbReference>
<keyword evidence="4" id="KW-1185">Reference proteome</keyword>
<evidence type="ECO:0000313" key="3">
    <source>
        <dbReference type="EMBL" id="AFL81290.1"/>
    </source>
</evidence>
<dbReference type="PATRIC" id="fig|746697.3.peg.1841"/>
<proteinExistence type="predicted"/>
<dbReference type="OrthoDB" id="1682379at2"/>
<dbReference type="SUPFAM" id="SSF56935">
    <property type="entry name" value="Porins"/>
    <property type="match status" value="1"/>
</dbReference>
<dbReference type="STRING" id="746697.Aeqsu_1811"/>
<gene>
    <name evidence="3" type="ordered locus">Aeqsu_1811</name>
</gene>
<dbReference type="InterPro" id="IPR008969">
    <property type="entry name" value="CarboxyPept-like_regulatory"/>
</dbReference>
<dbReference type="KEGG" id="asl:Aeqsu_1811"/>
<feature type="chain" id="PRO_5003682955" description="Outer membrane protein beta-barrel domain-containing protein" evidence="1">
    <location>
        <begin position="20"/>
        <end position="922"/>
    </location>
</feature>
<dbReference type="HOGENOM" id="CLU_012729_0_1_10"/>
<dbReference type="RefSeq" id="WP_014782545.1">
    <property type="nucleotide sequence ID" value="NC_018013.1"/>
</dbReference>
<dbReference type="InterPro" id="IPR041700">
    <property type="entry name" value="OMP_b-brl_3"/>
</dbReference>
<evidence type="ECO:0000256" key="1">
    <source>
        <dbReference type="SAM" id="SignalP"/>
    </source>
</evidence>
<evidence type="ECO:0000313" key="4">
    <source>
        <dbReference type="Proteomes" id="UP000006049"/>
    </source>
</evidence>